<dbReference type="InterPro" id="IPR012657">
    <property type="entry name" value="23S_rRNA-intervening_sequence"/>
</dbReference>
<accession>A0A2W7QLE8</accession>
<sequence>MAFVNSFKELEVYKLSRELASMIFKLSLSFPPEERYSLTDQVRRSSRSIGGQIAESWGKRRFIRHFISKLTDGDAEQFETQHWVEVAHDCGYISTDQEKLLLEKCVLINHMLNSMINKADLFCRKSS</sequence>
<dbReference type="PANTHER" id="PTHR38471:SF2">
    <property type="entry name" value="FOUR HELIX BUNDLE PROTEIN"/>
    <property type="match status" value="1"/>
</dbReference>
<proteinExistence type="predicted"/>
<dbReference type="PANTHER" id="PTHR38471">
    <property type="entry name" value="FOUR HELIX BUNDLE PROTEIN"/>
    <property type="match status" value="1"/>
</dbReference>
<protein>
    <submittedName>
        <fullName evidence="1">Four helix bundle protein</fullName>
    </submittedName>
</protein>
<dbReference type="NCBIfam" id="TIGR02436">
    <property type="entry name" value="four helix bundle protein"/>
    <property type="match status" value="1"/>
</dbReference>
<evidence type="ECO:0000313" key="1">
    <source>
        <dbReference type="EMBL" id="PZX48951.1"/>
    </source>
</evidence>
<dbReference type="RefSeq" id="WP_111321665.1">
    <property type="nucleotide sequence ID" value="NZ_QKZT01000017.1"/>
</dbReference>
<reference evidence="1 2" key="1">
    <citation type="submission" date="2018-06" db="EMBL/GenBank/DDBJ databases">
        <title>Genomic Encyclopedia of Archaeal and Bacterial Type Strains, Phase II (KMG-II): from individual species to whole genera.</title>
        <authorList>
            <person name="Goeker M."/>
        </authorList>
    </citation>
    <scope>NUCLEOTIDE SEQUENCE [LARGE SCALE GENOMIC DNA]</scope>
    <source>
        <strain evidence="1 2">DSM 19830</strain>
    </source>
</reference>
<dbReference type="CDD" id="cd16377">
    <property type="entry name" value="23S_rRNA_IVP_like"/>
    <property type="match status" value="1"/>
</dbReference>
<dbReference type="EMBL" id="QKZT01000017">
    <property type="protein sequence ID" value="PZX48951.1"/>
    <property type="molecule type" value="Genomic_DNA"/>
</dbReference>
<dbReference type="SUPFAM" id="SSF158446">
    <property type="entry name" value="IVS-encoded protein-like"/>
    <property type="match status" value="1"/>
</dbReference>
<dbReference type="Proteomes" id="UP000248882">
    <property type="component" value="Unassembled WGS sequence"/>
</dbReference>
<organism evidence="1 2">
    <name type="scientific">Algoriphagus chordae</name>
    <dbReference type="NCBI Taxonomy" id="237019"/>
    <lineage>
        <taxon>Bacteria</taxon>
        <taxon>Pseudomonadati</taxon>
        <taxon>Bacteroidota</taxon>
        <taxon>Cytophagia</taxon>
        <taxon>Cytophagales</taxon>
        <taxon>Cyclobacteriaceae</taxon>
        <taxon>Algoriphagus</taxon>
    </lineage>
</organism>
<comment type="caution">
    <text evidence="1">The sequence shown here is derived from an EMBL/GenBank/DDBJ whole genome shotgun (WGS) entry which is preliminary data.</text>
</comment>
<gene>
    <name evidence="1" type="ORF">LV85_03441</name>
</gene>
<name>A0A2W7QLE8_9BACT</name>
<dbReference type="InterPro" id="IPR036583">
    <property type="entry name" value="23S_rRNA_IVS_sf"/>
</dbReference>
<dbReference type="OrthoDB" id="9811959at2"/>
<dbReference type="Gene3D" id="1.20.1440.60">
    <property type="entry name" value="23S rRNA-intervening sequence"/>
    <property type="match status" value="1"/>
</dbReference>
<dbReference type="Pfam" id="PF05635">
    <property type="entry name" value="23S_rRNA_IVP"/>
    <property type="match status" value="1"/>
</dbReference>
<evidence type="ECO:0000313" key="2">
    <source>
        <dbReference type="Proteomes" id="UP000248882"/>
    </source>
</evidence>
<keyword evidence="2" id="KW-1185">Reference proteome</keyword>
<dbReference type="AlphaFoldDB" id="A0A2W7QLE8"/>